<name>A0A3N1HT63_9ACTN</name>
<feature type="coiled-coil region" evidence="2">
    <location>
        <begin position="103"/>
        <end position="130"/>
    </location>
</feature>
<dbReference type="RefSeq" id="WP_158674158.1">
    <property type="nucleotide sequence ID" value="NZ_RJKN01000001.1"/>
</dbReference>
<evidence type="ECO:0000313" key="4">
    <source>
        <dbReference type="EMBL" id="ROP45610.1"/>
    </source>
</evidence>
<comment type="caution">
    <text evidence="4">The sequence shown here is derived from an EMBL/GenBank/DDBJ whole genome shotgun (WGS) entry which is preliminary data.</text>
</comment>
<keyword evidence="2" id="KW-0175">Coiled coil</keyword>
<comment type="similarity">
    <text evidence="1">Belongs to the UPF0749 family.</text>
</comment>
<dbReference type="Gene3D" id="3.30.70.1880">
    <property type="entry name" value="Protein of unknown function DUF881"/>
    <property type="match status" value="1"/>
</dbReference>
<dbReference type="GO" id="GO:0005886">
    <property type="term" value="C:plasma membrane"/>
    <property type="evidence" value="ECO:0007669"/>
    <property type="project" value="TreeGrafter"/>
</dbReference>
<feature type="region of interest" description="Disordered" evidence="3">
    <location>
        <begin position="1"/>
        <end position="48"/>
    </location>
</feature>
<dbReference type="AlphaFoldDB" id="A0A3N1HT63"/>
<evidence type="ECO:0000256" key="1">
    <source>
        <dbReference type="ARBA" id="ARBA00009108"/>
    </source>
</evidence>
<protein>
    <submittedName>
        <fullName evidence="4">Uncharacterized protein YlxW (UPF0749 family)</fullName>
    </submittedName>
</protein>
<reference evidence="4 5" key="1">
    <citation type="journal article" date="2015" name="Stand. Genomic Sci.">
        <title>Genomic Encyclopedia of Bacterial and Archaeal Type Strains, Phase III: the genomes of soil and plant-associated and newly described type strains.</title>
        <authorList>
            <person name="Whitman W.B."/>
            <person name="Woyke T."/>
            <person name="Klenk H.P."/>
            <person name="Zhou Y."/>
            <person name="Lilburn T.G."/>
            <person name="Beck B.J."/>
            <person name="De Vos P."/>
            <person name="Vandamme P."/>
            <person name="Eisen J.A."/>
            <person name="Garrity G."/>
            <person name="Hugenholtz P."/>
            <person name="Kyrpides N.C."/>
        </authorList>
    </citation>
    <scope>NUCLEOTIDE SEQUENCE [LARGE SCALE GENOMIC DNA]</scope>
    <source>
        <strain evidence="4 5">CECT 7306</strain>
    </source>
</reference>
<dbReference type="FunCoup" id="A0A3N1HT63">
    <property type="interactions" value="1"/>
</dbReference>
<evidence type="ECO:0000313" key="5">
    <source>
        <dbReference type="Proteomes" id="UP000276232"/>
    </source>
</evidence>
<dbReference type="Proteomes" id="UP000276232">
    <property type="component" value="Unassembled WGS sequence"/>
</dbReference>
<gene>
    <name evidence="4" type="ORF">EDC03_0214</name>
</gene>
<accession>A0A3N1HT63</accession>
<dbReference type="PANTHER" id="PTHR37313:SF2">
    <property type="entry name" value="UPF0749 PROTEIN YLXX"/>
    <property type="match status" value="1"/>
</dbReference>
<dbReference type="EMBL" id="RJKN01000001">
    <property type="protein sequence ID" value="ROP45610.1"/>
    <property type="molecule type" value="Genomic_DNA"/>
</dbReference>
<sequence length="287" mass="29916">MADETSPRPRHARPGEPDRPAVERPDDGAGEPGTSTPPGAPRRHDGTSPWRRLATALLPRATRGQVLAGLLCLALGFALVVQLRSTQESGLGQLREADLVRAVDDLGDQRQRLQSELAELEQSRRALESEGASRAEALASARERERSLALLAGTEPAVGPGVELRVDEASDVMARDVLGAVQELRDAGAEVISVGDVRVVASSAFVDADGTVEVDGTALGPSFSVLAIGDPSRLEATAGIPGGVLDLLENRGAAVTVRASQEVRVDALAELPEDGVARRDDAPSDGG</sequence>
<dbReference type="InterPro" id="IPR010273">
    <property type="entry name" value="DUF881"/>
</dbReference>
<keyword evidence="5" id="KW-1185">Reference proteome</keyword>
<evidence type="ECO:0000256" key="3">
    <source>
        <dbReference type="SAM" id="MobiDB-lite"/>
    </source>
</evidence>
<dbReference type="OrthoDB" id="3211287at2"/>
<proteinExistence type="inferred from homology"/>
<dbReference type="Pfam" id="PF05949">
    <property type="entry name" value="DUF881"/>
    <property type="match status" value="1"/>
</dbReference>
<dbReference type="PANTHER" id="PTHR37313">
    <property type="entry name" value="UPF0749 PROTEIN RV1825"/>
    <property type="match status" value="1"/>
</dbReference>
<feature type="compositionally biased region" description="Basic and acidic residues" evidence="3">
    <location>
        <begin position="13"/>
        <end position="27"/>
    </location>
</feature>
<evidence type="ECO:0000256" key="2">
    <source>
        <dbReference type="SAM" id="Coils"/>
    </source>
</evidence>
<organism evidence="4 5">
    <name type="scientific">Pseudokineococcus lusitanus</name>
    <dbReference type="NCBI Taxonomy" id="763993"/>
    <lineage>
        <taxon>Bacteria</taxon>
        <taxon>Bacillati</taxon>
        <taxon>Actinomycetota</taxon>
        <taxon>Actinomycetes</taxon>
        <taxon>Kineosporiales</taxon>
        <taxon>Kineosporiaceae</taxon>
        <taxon>Pseudokineococcus</taxon>
    </lineage>
</organism>
<dbReference type="InParanoid" id="A0A3N1HT63"/>